<dbReference type="PATRIC" id="fig|1423760.3.peg.137"/>
<evidence type="ECO:0000256" key="2">
    <source>
        <dbReference type="ARBA" id="ARBA00006745"/>
    </source>
</evidence>
<reference evidence="10 11" key="1">
    <citation type="journal article" date="2015" name="Genome Announc.">
        <title>Expanding the biotechnology potential of lactobacilli through comparative genomics of 213 strains and associated genera.</title>
        <authorList>
            <person name="Sun Z."/>
            <person name="Harris H.M."/>
            <person name="McCann A."/>
            <person name="Guo C."/>
            <person name="Argimon S."/>
            <person name="Zhang W."/>
            <person name="Yang X."/>
            <person name="Jeffery I.B."/>
            <person name="Cooney J.C."/>
            <person name="Kagawa T.F."/>
            <person name="Liu W."/>
            <person name="Song Y."/>
            <person name="Salvetti E."/>
            <person name="Wrobel A."/>
            <person name="Rasinkangas P."/>
            <person name="Parkhill J."/>
            <person name="Rea M.C."/>
            <person name="O'Sullivan O."/>
            <person name="Ritari J."/>
            <person name="Douillard F.P."/>
            <person name="Paul Ross R."/>
            <person name="Yang R."/>
            <person name="Briner A.E."/>
            <person name="Felis G.E."/>
            <person name="de Vos W.M."/>
            <person name="Barrangou R."/>
            <person name="Klaenhammer T.R."/>
            <person name="Caufield P.W."/>
            <person name="Cui Y."/>
            <person name="Zhang H."/>
            <person name="O'Toole P.W."/>
        </authorList>
    </citation>
    <scope>NUCLEOTIDE SEQUENCE [LARGE SCALE GENOMIC DNA]</scope>
    <source>
        <strain evidence="10 11">DSM 15946</strain>
    </source>
</reference>
<dbReference type="EMBL" id="AZFK01000076">
    <property type="protein sequence ID" value="KRL88510.1"/>
    <property type="molecule type" value="Genomic_DNA"/>
</dbReference>
<evidence type="ECO:0000313" key="11">
    <source>
        <dbReference type="Proteomes" id="UP000050816"/>
    </source>
</evidence>
<dbReference type="InterPro" id="IPR014311">
    <property type="entry name" value="Guanine_deaminase"/>
</dbReference>
<dbReference type="SUPFAM" id="SSF51556">
    <property type="entry name" value="Metallo-dependent hydrolases"/>
    <property type="match status" value="1"/>
</dbReference>
<comment type="caution">
    <text evidence="10">The sequence shown here is derived from an EMBL/GenBank/DDBJ whole genome shotgun (WGS) entry which is preliminary data.</text>
</comment>
<dbReference type="InterPro" id="IPR032466">
    <property type="entry name" value="Metal_Hydrolase"/>
</dbReference>
<dbReference type="Gene3D" id="3.20.20.140">
    <property type="entry name" value="Metal-dependent hydrolases"/>
    <property type="match status" value="1"/>
</dbReference>
<feature type="domain" description="Amidohydrolase-related" evidence="9">
    <location>
        <begin position="68"/>
        <end position="438"/>
    </location>
</feature>
<dbReference type="AlphaFoldDB" id="A0A0R1U639"/>
<accession>A0A0R1U639</accession>
<comment type="catalytic activity">
    <reaction evidence="8">
        <text>guanine + H2O + H(+) = xanthine + NH4(+)</text>
        <dbReference type="Rhea" id="RHEA:14665"/>
        <dbReference type="ChEBI" id="CHEBI:15377"/>
        <dbReference type="ChEBI" id="CHEBI:15378"/>
        <dbReference type="ChEBI" id="CHEBI:16235"/>
        <dbReference type="ChEBI" id="CHEBI:17712"/>
        <dbReference type="ChEBI" id="CHEBI:28938"/>
        <dbReference type="EC" id="3.5.4.3"/>
    </reaction>
</comment>
<protein>
    <recommendedName>
        <fullName evidence="3 7">Guanine deaminase</fullName>
        <shortName evidence="8">Guanase</shortName>
        <ecNumber evidence="3 7">3.5.4.3</ecNumber>
    </recommendedName>
    <alternativeName>
        <fullName evidence="8">Guanine aminohydrolase</fullName>
    </alternativeName>
</protein>
<proteinExistence type="inferred from homology"/>
<dbReference type="Pfam" id="PF01979">
    <property type="entry name" value="Amidohydro_1"/>
    <property type="match status" value="1"/>
</dbReference>
<evidence type="ECO:0000256" key="1">
    <source>
        <dbReference type="ARBA" id="ARBA00004984"/>
    </source>
</evidence>
<evidence type="ECO:0000259" key="9">
    <source>
        <dbReference type="Pfam" id="PF01979"/>
    </source>
</evidence>
<evidence type="ECO:0000256" key="6">
    <source>
        <dbReference type="ARBA" id="ARBA00022833"/>
    </source>
</evidence>
<dbReference type="NCBIfam" id="TIGR02967">
    <property type="entry name" value="guan_deamin"/>
    <property type="match status" value="1"/>
</dbReference>
<dbReference type="GO" id="GO:0008892">
    <property type="term" value="F:guanine deaminase activity"/>
    <property type="evidence" value="ECO:0007669"/>
    <property type="project" value="UniProtKB-UniRule"/>
</dbReference>
<comment type="pathway">
    <text evidence="1 8">Purine metabolism; guanine degradation; xanthine from guanine: step 1/1.</text>
</comment>
<dbReference type="UniPathway" id="UPA00603">
    <property type="reaction ID" value="UER00660"/>
</dbReference>
<evidence type="ECO:0000256" key="7">
    <source>
        <dbReference type="NCBIfam" id="TIGR02967"/>
    </source>
</evidence>
<dbReference type="InterPro" id="IPR006680">
    <property type="entry name" value="Amidohydro-rel"/>
</dbReference>
<dbReference type="GO" id="GO:0006147">
    <property type="term" value="P:guanine catabolic process"/>
    <property type="evidence" value="ECO:0007669"/>
    <property type="project" value="UniProtKB-UniRule"/>
</dbReference>
<gene>
    <name evidence="10" type="ORF">FC43_GL000122</name>
</gene>
<evidence type="ECO:0000256" key="8">
    <source>
        <dbReference type="RuleBase" id="RU366009"/>
    </source>
</evidence>
<evidence type="ECO:0000313" key="10">
    <source>
        <dbReference type="EMBL" id="KRL88510.1"/>
    </source>
</evidence>
<dbReference type="Proteomes" id="UP000050816">
    <property type="component" value="Unassembled WGS sequence"/>
</dbReference>
<dbReference type="PANTHER" id="PTHR11271:SF6">
    <property type="entry name" value="GUANINE DEAMINASE"/>
    <property type="match status" value="1"/>
</dbReference>
<comment type="similarity">
    <text evidence="2 8">Belongs to the metallo-dependent hydrolases superfamily. ATZ/TRZ family.</text>
</comment>
<sequence>MITRALVGDAYTPVNANEVAYLPQALIEIDSSGRIDRVTPAADPSYAARLKAAEVQHLVEHLPADQVIWPGFVDLHVHAPQWPQAGLALDKPLAAWLNDYTFPLEAKYDDLAFAKRVYHELVHELLSQGTTTVLFFGTIHTAANLELARQCMQQGLRAAIGRVAMDNPDQTPDYYRDASAGEAVAATERFIHQLKELGAENPLAPLPVITPRFVPSCSDEALAGLGRLAHQYDLPIQTHVSESNWEHQYAIDRFGMHDAAVLDHFGLLTEKAVLAHGTQLAPKDQALLRERGSALAHCPISNAYFGNGVLPVQELLAAGNQVGLGTDISGGYSPSLYDNLRHAVALSQVRNDGVTTQDAGAVGSRISMTTAFYLATLGGARALHLPVGQVQAGCLADLQVVSDRFTRPAESPQDRFERLMYQTTARELRQVIVHGETVIDHAG</sequence>
<dbReference type="EC" id="3.5.4.3" evidence="3 7"/>
<dbReference type="Gene3D" id="2.30.40.10">
    <property type="entry name" value="Urease, subunit C, domain 1"/>
    <property type="match status" value="1"/>
</dbReference>
<comment type="cofactor">
    <cofactor evidence="8">
        <name>Zn(2+)</name>
        <dbReference type="ChEBI" id="CHEBI:29105"/>
    </cofactor>
    <text evidence="8">Binds 1 zinc ion per subunit.</text>
</comment>
<evidence type="ECO:0000256" key="5">
    <source>
        <dbReference type="ARBA" id="ARBA00022801"/>
    </source>
</evidence>
<dbReference type="GO" id="GO:0008270">
    <property type="term" value="F:zinc ion binding"/>
    <property type="evidence" value="ECO:0007669"/>
    <property type="project" value="UniProtKB-UniRule"/>
</dbReference>
<evidence type="ECO:0000256" key="4">
    <source>
        <dbReference type="ARBA" id="ARBA00022723"/>
    </source>
</evidence>
<keyword evidence="6 8" id="KW-0862">Zinc</keyword>
<evidence type="ECO:0000256" key="3">
    <source>
        <dbReference type="ARBA" id="ARBA00012781"/>
    </source>
</evidence>
<keyword evidence="5 8" id="KW-0378">Hydrolase</keyword>
<dbReference type="InterPro" id="IPR011059">
    <property type="entry name" value="Metal-dep_hydrolase_composite"/>
</dbReference>
<dbReference type="RefSeq" id="WP_056955247.1">
    <property type="nucleotide sequence ID" value="NZ_AZFK01000076.1"/>
</dbReference>
<dbReference type="SUPFAM" id="SSF51338">
    <property type="entry name" value="Composite domain of metallo-dependent hydrolases"/>
    <property type="match status" value="1"/>
</dbReference>
<keyword evidence="4 8" id="KW-0479">Metal-binding</keyword>
<dbReference type="PANTHER" id="PTHR11271">
    <property type="entry name" value="GUANINE DEAMINASE"/>
    <property type="match status" value="1"/>
</dbReference>
<name>A0A0R1U639_9LACO</name>
<dbReference type="InterPro" id="IPR051607">
    <property type="entry name" value="Metallo-dep_hydrolases"/>
</dbReference>
<organism evidence="10 11">
    <name type="scientific">Limosilactobacillus ingluviei DSM 15946</name>
    <dbReference type="NCBI Taxonomy" id="1423760"/>
    <lineage>
        <taxon>Bacteria</taxon>
        <taxon>Bacillati</taxon>
        <taxon>Bacillota</taxon>
        <taxon>Bacilli</taxon>
        <taxon>Lactobacillales</taxon>
        <taxon>Lactobacillaceae</taxon>
        <taxon>Limosilactobacillus</taxon>
    </lineage>
</organism>
<dbReference type="GO" id="GO:0005829">
    <property type="term" value="C:cytosol"/>
    <property type="evidence" value="ECO:0007669"/>
    <property type="project" value="TreeGrafter"/>
</dbReference>
<comment type="function">
    <text evidence="8">Catalyzes the hydrolytic deamination of guanine, producing xanthine and ammonia.</text>
</comment>